<dbReference type="RefSeq" id="XP_051439984.1">
    <property type="nucleotide sequence ID" value="XM_051592718.1"/>
</dbReference>
<dbReference type="GeneID" id="75918060"/>
<organism evidence="2 3">
    <name type="scientific">Umbelopsis ramanniana AG</name>
    <dbReference type="NCBI Taxonomy" id="1314678"/>
    <lineage>
        <taxon>Eukaryota</taxon>
        <taxon>Fungi</taxon>
        <taxon>Fungi incertae sedis</taxon>
        <taxon>Mucoromycota</taxon>
        <taxon>Mucoromycotina</taxon>
        <taxon>Umbelopsidomycetes</taxon>
        <taxon>Umbelopsidales</taxon>
        <taxon>Umbelopsidaceae</taxon>
        <taxon>Umbelopsis</taxon>
    </lineage>
</organism>
<accession>A0AAD5DYC0</accession>
<dbReference type="AlphaFoldDB" id="A0AAD5DYC0"/>
<proteinExistence type="predicted"/>
<sequence length="76" mass="8792">MILSRFSPLVLLSHFSPLVLLSHFFAINLLFRFSPLVLLSLSFFRHQFTLPFCSIGFFLSSTVTLPSLSSFLFFYH</sequence>
<name>A0AAD5DYC0_UMBRA</name>
<keyword evidence="1" id="KW-0812">Transmembrane</keyword>
<feature type="transmembrane region" description="Helical" evidence="1">
    <location>
        <begin position="56"/>
        <end position="75"/>
    </location>
</feature>
<dbReference type="Proteomes" id="UP001206595">
    <property type="component" value="Unassembled WGS sequence"/>
</dbReference>
<keyword evidence="1" id="KW-1133">Transmembrane helix</keyword>
<evidence type="ECO:0000313" key="2">
    <source>
        <dbReference type="EMBL" id="KAI8574978.1"/>
    </source>
</evidence>
<evidence type="ECO:0000256" key="1">
    <source>
        <dbReference type="SAM" id="Phobius"/>
    </source>
</evidence>
<evidence type="ECO:0000313" key="3">
    <source>
        <dbReference type="Proteomes" id="UP001206595"/>
    </source>
</evidence>
<feature type="transmembrane region" description="Helical" evidence="1">
    <location>
        <begin position="20"/>
        <end position="44"/>
    </location>
</feature>
<keyword evidence="1" id="KW-0472">Membrane</keyword>
<keyword evidence="3" id="KW-1185">Reference proteome</keyword>
<reference evidence="2" key="2">
    <citation type="journal article" date="2022" name="Proc. Natl. Acad. Sci. U.S.A.">
        <title>Diploid-dominant life cycles characterize the early evolution of Fungi.</title>
        <authorList>
            <person name="Amses K.R."/>
            <person name="Simmons D.R."/>
            <person name="Longcore J.E."/>
            <person name="Mondo S.J."/>
            <person name="Seto K."/>
            <person name="Jeronimo G.H."/>
            <person name="Bonds A.E."/>
            <person name="Quandt C.A."/>
            <person name="Davis W.J."/>
            <person name="Chang Y."/>
            <person name="Federici B.A."/>
            <person name="Kuo A."/>
            <person name="LaButti K."/>
            <person name="Pangilinan J."/>
            <person name="Andreopoulos W."/>
            <person name="Tritt A."/>
            <person name="Riley R."/>
            <person name="Hundley H."/>
            <person name="Johnson J."/>
            <person name="Lipzen A."/>
            <person name="Barry K."/>
            <person name="Lang B.F."/>
            <person name="Cuomo C.A."/>
            <person name="Buchler N.E."/>
            <person name="Grigoriev I.V."/>
            <person name="Spatafora J.W."/>
            <person name="Stajich J.E."/>
            <person name="James T.Y."/>
        </authorList>
    </citation>
    <scope>NUCLEOTIDE SEQUENCE</scope>
    <source>
        <strain evidence="2">AG</strain>
    </source>
</reference>
<dbReference type="EMBL" id="MU621015">
    <property type="protein sequence ID" value="KAI8574978.1"/>
    <property type="molecule type" value="Genomic_DNA"/>
</dbReference>
<reference evidence="2" key="1">
    <citation type="submission" date="2021-06" db="EMBL/GenBank/DDBJ databases">
        <authorList>
            <consortium name="DOE Joint Genome Institute"/>
            <person name="Mondo S.J."/>
            <person name="Amses K.R."/>
            <person name="Simmons D.R."/>
            <person name="Longcore J.E."/>
            <person name="Seto K."/>
            <person name="Alves G.H."/>
            <person name="Bonds A.E."/>
            <person name="Quandt C.A."/>
            <person name="Davis W.J."/>
            <person name="Chang Y."/>
            <person name="Letcher P.M."/>
            <person name="Powell M.J."/>
            <person name="Kuo A."/>
            <person name="Labutti K."/>
            <person name="Pangilinan J."/>
            <person name="Andreopoulos W."/>
            <person name="Tritt A."/>
            <person name="Riley R."/>
            <person name="Hundley H."/>
            <person name="Johnson J."/>
            <person name="Lipzen A."/>
            <person name="Barry K."/>
            <person name="Berbee M.L."/>
            <person name="Buchler N.E."/>
            <person name="Grigoriev I.V."/>
            <person name="Spatafora J.W."/>
            <person name="Stajich J.E."/>
            <person name="James T.Y."/>
        </authorList>
    </citation>
    <scope>NUCLEOTIDE SEQUENCE</scope>
    <source>
        <strain evidence="2">AG</strain>
    </source>
</reference>
<protein>
    <submittedName>
        <fullName evidence="2">Uncharacterized protein</fullName>
    </submittedName>
</protein>
<gene>
    <name evidence="2" type="ORF">K450DRAFT_263874</name>
</gene>
<comment type="caution">
    <text evidence="2">The sequence shown here is derived from an EMBL/GenBank/DDBJ whole genome shotgun (WGS) entry which is preliminary data.</text>
</comment>